<dbReference type="GO" id="GO:0046872">
    <property type="term" value="F:metal ion binding"/>
    <property type="evidence" value="ECO:0007669"/>
    <property type="project" value="UniProtKB-KW"/>
</dbReference>
<dbReference type="EMBL" id="CP073078">
    <property type="protein sequence ID" value="QUD86674.1"/>
    <property type="molecule type" value="Genomic_DNA"/>
</dbReference>
<dbReference type="SUPFAM" id="SSF54593">
    <property type="entry name" value="Glyoxalase/Bleomycin resistance protein/Dihydroxybiphenyl dioxygenase"/>
    <property type="match status" value="1"/>
</dbReference>
<dbReference type="CDD" id="cd06587">
    <property type="entry name" value="VOC"/>
    <property type="match status" value="1"/>
</dbReference>
<dbReference type="GO" id="GO:0004493">
    <property type="term" value="F:methylmalonyl-CoA epimerase activity"/>
    <property type="evidence" value="ECO:0007669"/>
    <property type="project" value="TreeGrafter"/>
</dbReference>
<dbReference type="GO" id="GO:0046491">
    <property type="term" value="P:L-methylmalonyl-CoA metabolic process"/>
    <property type="evidence" value="ECO:0007669"/>
    <property type="project" value="TreeGrafter"/>
</dbReference>
<evidence type="ECO:0000313" key="4">
    <source>
        <dbReference type="Proteomes" id="UP000676409"/>
    </source>
</evidence>
<dbReference type="PROSITE" id="PS51819">
    <property type="entry name" value="VOC"/>
    <property type="match status" value="2"/>
</dbReference>
<dbReference type="RefSeq" id="WP_211936726.1">
    <property type="nucleotide sequence ID" value="NZ_CP073078.1"/>
</dbReference>
<dbReference type="PANTHER" id="PTHR43048:SF3">
    <property type="entry name" value="METHYLMALONYL-COA EPIMERASE, MITOCHONDRIAL"/>
    <property type="match status" value="1"/>
</dbReference>
<dbReference type="InterPro" id="IPR029068">
    <property type="entry name" value="Glyas_Bleomycin-R_OHBP_Dase"/>
</dbReference>
<name>A0A975FWR4_9CAUL</name>
<proteinExistence type="predicted"/>
<feature type="domain" description="VOC" evidence="2">
    <location>
        <begin position="4"/>
        <end position="129"/>
    </location>
</feature>
<keyword evidence="4" id="KW-1185">Reference proteome</keyword>
<dbReference type="KEGG" id="caul:KCG34_16525"/>
<protein>
    <submittedName>
        <fullName evidence="3">VOC family protein</fullName>
    </submittedName>
</protein>
<evidence type="ECO:0000256" key="1">
    <source>
        <dbReference type="ARBA" id="ARBA00022723"/>
    </source>
</evidence>
<dbReference type="AlphaFoldDB" id="A0A975FWR4"/>
<dbReference type="PANTHER" id="PTHR43048">
    <property type="entry name" value="METHYLMALONYL-COA EPIMERASE"/>
    <property type="match status" value="1"/>
</dbReference>
<dbReference type="InterPro" id="IPR051785">
    <property type="entry name" value="MMCE/EMCE_epimerase"/>
</dbReference>
<accession>A0A975FWR4</accession>
<dbReference type="Pfam" id="PF13669">
    <property type="entry name" value="Glyoxalase_4"/>
    <property type="match status" value="2"/>
</dbReference>
<reference evidence="3" key="1">
    <citation type="submission" date="2021-04" db="EMBL/GenBank/DDBJ databases">
        <title>The complete genome sequence of Caulobacter sp. S6.</title>
        <authorList>
            <person name="Tang Y."/>
            <person name="Ouyang W."/>
            <person name="Liu Q."/>
            <person name="Huang B."/>
            <person name="Guo Z."/>
            <person name="Lei P."/>
        </authorList>
    </citation>
    <scope>NUCLEOTIDE SEQUENCE</scope>
    <source>
        <strain evidence="3">S6</strain>
    </source>
</reference>
<dbReference type="Proteomes" id="UP000676409">
    <property type="component" value="Chromosome"/>
</dbReference>
<evidence type="ECO:0000259" key="2">
    <source>
        <dbReference type="PROSITE" id="PS51819"/>
    </source>
</evidence>
<keyword evidence="1" id="KW-0479">Metal-binding</keyword>
<sequence>MITGIDHIALAVADLEAGTAAYEALLGRPAERTEPAGGARRAWLRLENLAIEIIAAEGEGPAGDRVRARLAEQGEGLLAIAFATSDLEAAVKLCERRGLSVAAAPGTALKAAFIAPESSHGLPLALCEAEPIPRSALTDGAALHALDHVVVQTPNPDRAAALYGARLGLYLRLDRTNPAWNSRLLFFRCGKSVVEIGHGLDSTGDGPDRFGGLAWRTRDPHAARERIAAAGFNVSEVRQGRKPGTHVFTVRDRTAGVPTLVLSAASD</sequence>
<feature type="domain" description="VOC" evidence="2">
    <location>
        <begin position="145"/>
        <end position="265"/>
    </location>
</feature>
<dbReference type="Gene3D" id="3.10.180.10">
    <property type="entry name" value="2,3-Dihydroxybiphenyl 1,2-Dioxygenase, domain 1"/>
    <property type="match status" value="2"/>
</dbReference>
<gene>
    <name evidence="3" type="ORF">KCG34_16525</name>
</gene>
<organism evidence="3 4">
    <name type="scientific">Phenylobacterium montanum</name>
    <dbReference type="NCBI Taxonomy" id="2823693"/>
    <lineage>
        <taxon>Bacteria</taxon>
        <taxon>Pseudomonadati</taxon>
        <taxon>Pseudomonadota</taxon>
        <taxon>Alphaproteobacteria</taxon>
        <taxon>Caulobacterales</taxon>
        <taxon>Caulobacteraceae</taxon>
        <taxon>Phenylobacterium</taxon>
    </lineage>
</organism>
<dbReference type="InterPro" id="IPR037523">
    <property type="entry name" value="VOC_core"/>
</dbReference>
<evidence type="ECO:0000313" key="3">
    <source>
        <dbReference type="EMBL" id="QUD86674.1"/>
    </source>
</evidence>